<reference evidence="2 3" key="1">
    <citation type="journal article" date="2015" name="Genome Biol. Evol.">
        <title>Comparative Genomics of a Bacterivorous Green Alga Reveals Evolutionary Causalities and Consequences of Phago-Mixotrophic Mode of Nutrition.</title>
        <authorList>
            <person name="Burns J.A."/>
            <person name="Paasch A."/>
            <person name="Narechania A."/>
            <person name="Kim E."/>
        </authorList>
    </citation>
    <scope>NUCLEOTIDE SEQUENCE [LARGE SCALE GENOMIC DNA]</scope>
    <source>
        <strain evidence="2 3">PLY_AMNH</strain>
    </source>
</reference>
<evidence type="ECO:0000313" key="3">
    <source>
        <dbReference type="Proteomes" id="UP001190700"/>
    </source>
</evidence>
<evidence type="ECO:0000313" key="2">
    <source>
        <dbReference type="EMBL" id="KAK3249037.1"/>
    </source>
</evidence>
<dbReference type="EMBL" id="LGRX02027621">
    <property type="protein sequence ID" value="KAK3249037.1"/>
    <property type="molecule type" value="Genomic_DNA"/>
</dbReference>
<accession>A0AAE0F2J8</accession>
<dbReference type="AlphaFoldDB" id="A0AAE0F2J8"/>
<sequence>MIESKLPLRTRDLPCIKSAVYAYVIEGTRLLDDLRHLKDTRAKHRLAANNPLLCAYTKDKPNKLGTYLSTYFTTDWRAHCDHDKSTGIVYVNPELAQYLCMYETAHDAAGDVYKWAANGCVERNPVLTFKIARCARQTRNTKITGAAEANVTAASQDADGATVRPGIFSNSCTLEREPEPTEHGSSDAAANEPVVYAGGGPSRGEVRAVVPKVIYRGAEFRPHAHADIARMSHAEVALVHKLHGEGAVTQAKEVLERNDTLGGTRTVGLARECRPAADDERVLRQEDPELKRKRASGAEAKAHGLASQKRQFDDEQRHLNKDHELEQVKIKQAREMNTGNTKNSLQVSSDLHANKMAMEPHQLAIETDEDFRIYPRQYADGEPPVERSFMERGRKPAPFSRFIQRVCANDTILHSCLYEVLNDTDLALLSLTCKHLYRSVVVYYEAQAQSEGVAFSTPQIRKRRIRVSDCLGTLELQRFYAMSVQDFLLRVGRDHQMECLSVFSCDAGRRLCTDAVRMDDLHRLRAKIWSVATGPLVDALVLCFDYRRFYRTGPRNTDVDRLMSFLRPASRYPTAALNGSDYKNFKYDSKFTSYHSWYMKWHSKTEERKERLNFVRAFKWGDVDRSLLRYNLPWASIGANESNVCALLCTTVPDWYRSWRNAN</sequence>
<protein>
    <submittedName>
        <fullName evidence="2">Uncharacterized protein</fullName>
    </submittedName>
</protein>
<gene>
    <name evidence="2" type="ORF">CYMTET_41516</name>
</gene>
<evidence type="ECO:0000256" key="1">
    <source>
        <dbReference type="SAM" id="MobiDB-lite"/>
    </source>
</evidence>
<organism evidence="2 3">
    <name type="scientific">Cymbomonas tetramitiformis</name>
    <dbReference type="NCBI Taxonomy" id="36881"/>
    <lineage>
        <taxon>Eukaryota</taxon>
        <taxon>Viridiplantae</taxon>
        <taxon>Chlorophyta</taxon>
        <taxon>Pyramimonadophyceae</taxon>
        <taxon>Pyramimonadales</taxon>
        <taxon>Pyramimonadaceae</taxon>
        <taxon>Cymbomonas</taxon>
    </lineage>
</organism>
<proteinExistence type="predicted"/>
<comment type="caution">
    <text evidence="2">The sequence shown here is derived from an EMBL/GenBank/DDBJ whole genome shotgun (WGS) entry which is preliminary data.</text>
</comment>
<feature type="region of interest" description="Disordered" evidence="1">
    <location>
        <begin position="285"/>
        <end position="314"/>
    </location>
</feature>
<dbReference type="Proteomes" id="UP001190700">
    <property type="component" value="Unassembled WGS sequence"/>
</dbReference>
<name>A0AAE0F2J8_9CHLO</name>
<keyword evidence="3" id="KW-1185">Reference proteome</keyword>